<gene>
    <name evidence="2" type="ORF">IAB69_02835</name>
</gene>
<feature type="region of interest" description="Disordered" evidence="1">
    <location>
        <begin position="147"/>
        <end position="166"/>
    </location>
</feature>
<protein>
    <submittedName>
        <fullName evidence="2">Uncharacterized protein</fullName>
    </submittedName>
</protein>
<accession>A0A9D1SIU9</accession>
<dbReference type="AlphaFoldDB" id="A0A9D1SIU9"/>
<dbReference type="EMBL" id="DVNE01000025">
    <property type="protein sequence ID" value="HIU61565.1"/>
    <property type="molecule type" value="Genomic_DNA"/>
</dbReference>
<reference evidence="2" key="1">
    <citation type="submission" date="2020-10" db="EMBL/GenBank/DDBJ databases">
        <authorList>
            <person name="Gilroy R."/>
        </authorList>
    </citation>
    <scope>NUCLEOTIDE SEQUENCE</scope>
    <source>
        <strain evidence="2">CHK195-12923</strain>
    </source>
</reference>
<evidence type="ECO:0000313" key="2">
    <source>
        <dbReference type="EMBL" id="HIU61565.1"/>
    </source>
</evidence>
<sequence>MNDTKAEVKDFLEKCELLRKSKFIMATTRIKDILKSIVNSKTLYELFHAVTERFDYITAKRRYLQTYQDGFLTKSMLVLPENPAERLALIFCLLVEFDHDSINFNNFLQRYFAEDGSYFSSFHSFCDTVIGSMEELISDLFREELEDKEENGQNTAEAPSSNFKAAPDPEAAEKLTVISLLIANEKQIIADSAMSDGEKRDGITMLNELEGAIRDGRANSVEAILRGYEYYSACHNNFSKLINLLNAEA</sequence>
<organism evidence="2 3">
    <name type="scientific">Candidatus Coproplasma excrementigallinarum</name>
    <dbReference type="NCBI Taxonomy" id="2840747"/>
    <lineage>
        <taxon>Bacteria</taxon>
        <taxon>Bacillati</taxon>
        <taxon>Bacillota</taxon>
        <taxon>Clostridia</taxon>
        <taxon>Eubacteriales</taxon>
        <taxon>Candidatus Coproplasma</taxon>
    </lineage>
</organism>
<proteinExistence type="predicted"/>
<evidence type="ECO:0000256" key="1">
    <source>
        <dbReference type="SAM" id="MobiDB-lite"/>
    </source>
</evidence>
<comment type="caution">
    <text evidence="2">The sequence shown here is derived from an EMBL/GenBank/DDBJ whole genome shotgun (WGS) entry which is preliminary data.</text>
</comment>
<feature type="compositionally biased region" description="Polar residues" evidence="1">
    <location>
        <begin position="152"/>
        <end position="163"/>
    </location>
</feature>
<reference evidence="2" key="2">
    <citation type="journal article" date="2021" name="PeerJ">
        <title>Extensive microbial diversity within the chicken gut microbiome revealed by metagenomics and culture.</title>
        <authorList>
            <person name="Gilroy R."/>
            <person name="Ravi A."/>
            <person name="Getino M."/>
            <person name="Pursley I."/>
            <person name="Horton D.L."/>
            <person name="Alikhan N.F."/>
            <person name="Baker D."/>
            <person name="Gharbi K."/>
            <person name="Hall N."/>
            <person name="Watson M."/>
            <person name="Adriaenssens E.M."/>
            <person name="Foster-Nyarko E."/>
            <person name="Jarju S."/>
            <person name="Secka A."/>
            <person name="Antonio M."/>
            <person name="Oren A."/>
            <person name="Chaudhuri R.R."/>
            <person name="La Ragione R."/>
            <person name="Hildebrand F."/>
            <person name="Pallen M.J."/>
        </authorList>
    </citation>
    <scope>NUCLEOTIDE SEQUENCE</scope>
    <source>
        <strain evidence="2">CHK195-12923</strain>
    </source>
</reference>
<name>A0A9D1SIU9_9FIRM</name>
<evidence type="ECO:0000313" key="3">
    <source>
        <dbReference type="Proteomes" id="UP000824110"/>
    </source>
</evidence>
<dbReference type="Proteomes" id="UP000824110">
    <property type="component" value="Unassembled WGS sequence"/>
</dbReference>